<name>A0A8J4DNY0_9ACTN</name>
<dbReference type="EMBL" id="BOPF01000003">
    <property type="protein sequence ID" value="GIJ44291.1"/>
    <property type="molecule type" value="Genomic_DNA"/>
</dbReference>
<accession>A0A8J4DNY0</accession>
<dbReference type="Proteomes" id="UP000619260">
    <property type="component" value="Unassembled WGS sequence"/>
</dbReference>
<organism evidence="3 4">
    <name type="scientific">Virgisporangium aliadipatigenens</name>
    <dbReference type="NCBI Taxonomy" id="741659"/>
    <lineage>
        <taxon>Bacteria</taxon>
        <taxon>Bacillati</taxon>
        <taxon>Actinomycetota</taxon>
        <taxon>Actinomycetes</taxon>
        <taxon>Micromonosporales</taxon>
        <taxon>Micromonosporaceae</taxon>
        <taxon>Virgisporangium</taxon>
    </lineage>
</organism>
<sequence length="107" mass="11573">MRYDWETRGDLVLIGGFLYGFVLLCPVGLVAATVDEPPWWYVFLPVALGALLAFLFPGPLLRFLDEEPGPVWRRARPDEEWGAGLPEHGGTDSGGDGGHDFGGDGGD</sequence>
<dbReference type="RefSeq" id="WP_203897847.1">
    <property type="nucleotide sequence ID" value="NZ_BOPF01000003.1"/>
</dbReference>
<comment type="caution">
    <text evidence="3">The sequence shown here is derived from an EMBL/GenBank/DDBJ whole genome shotgun (WGS) entry which is preliminary data.</text>
</comment>
<proteinExistence type="predicted"/>
<evidence type="ECO:0000313" key="3">
    <source>
        <dbReference type="EMBL" id="GIJ44291.1"/>
    </source>
</evidence>
<reference evidence="3" key="1">
    <citation type="submission" date="2021-01" db="EMBL/GenBank/DDBJ databases">
        <title>Whole genome shotgun sequence of Virgisporangium aliadipatigenens NBRC 105644.</title>
        <authorList>
            <person name="Komaki H."/>
            <person name="Tamura T."/>
        </authorList>
    </citation>
    <scope>NUCLEOTIDE SEQUENCE</scope>
    <source>
        <strain evidence="3">NBRC 105644</strain>
    </source>
</reference>
<keyword evidence="2" id="KW-0472">Membrane</keyword>
<dbReference type="AlphaFoldDB" id="A0A8J4DNY0"/>
<evidence type="ECO:0000256" key="1">
    <source>
        <dbReference type="SAM" id="MobiDB-lite"/>
    </source>
</evidence>
<protein>
    <submittedName>
        <fullName evidence="3">Uncharacterized protein</fullName>
    </submittedName>
</protein>
<gene>
    <name evidence="3" type="ORF">Val02_11770</name>
</gene>
<feature type="region of interest" description="Disordered" evidence="1">
    <location>
        <begin position="75"/>
        <end position="107"/>
    </location>
</feature>
<feature type="compositionally biased region" description="Basic and acidic residues" evidence="1">
    <location>
        <begin position="97"/>
        <end position="107"/>
    </location>
</feature>
<keyword evidence="2" id="KW-1133">Transmembrane helix</keyword>
<feature type="transmembrane region" description="Helical" evidence="2">
    <location>
        <begin position="12"/>
        <end position="34"/>
    </location>
</feature>
<feature type="transmembrane region" description="Helical" evidence="2">
    <location>
        <begin position="40"/>
        <end position="64"/>
    </location>
</feature>
<evidence type="ECO:0000313" key="4">
    <source>
        <dbReference type="Proteomes" id="UP000619260"/>
    </source>
</evidence>
<keyword evidence="4" id="KW-1185">Reference proteome</keyword>
<evidence type="ECO:0000256" key="2">
    <source>
        <dbReference type="SAM" id="Phobius"/>
    </source>
</evidence>
<keyword evidence="2" id="KW-0812">Transmembrane</keyword>